<evidence type="ECO:0000256" key="3">
    <source>
        <dbReference type="ARBA" id="ARBA00011245"/>
    </source>
</evidence>
<comment type="cofactor">
    <cofactor evidence="1">
        <name>Mg(2+)</name>
        <dbReference type="ChEBI" id="CHEBI:18420"/>
    </cofactor>
</comment>
<evidence type="ECO:0000256" key="17">
    <source>
        <dbReference type="ARBA" id="ARBA00032071"/>
    </source>
</evidence>
<keyword evidence="6" id="KW-0460">Magnesium</keyword>
<comment type="catalytic activity">
    <reaction evidence="8">
        <text>2-oxo-dATP + H2O = 2-oxo-dAMP + diphosphate + H(+)</text>
        <dbReference type="Rhea" id="RHEA:31583"/>
        <dbReference type="ChEBI" id="CHEBI:15377"/>
        <dbReference type="ChEBI" id="CHEBI:15378"/>
        <dbReference type="ChEBI" id="CHEBI:33019"/>
        <dbReference type="ChEBI" id="CHEBI:63212"/>
        <dbReference type="ChEBI" id="CHEBI:77897"/>
        <dbReference type="EC" id="3.6.1.56"/>
    </reaction>
    <physiologicalReaction direction="left-to-right" evidence="8">
        <dbReference type="Rhea" id="RHEA:31584"/>
    </physiologicalReaction>
</comment>
<reference evidence="24" key="1">
    <citation type="journal article" date="2019" name="Int. J. Syst. Evol. Microbiol.">
        <title>The Global Catalogue of Microorganisms (GCM) 10K type strain sequencing project: providing services to taxonomists for standard genome sequencing and annotation.</title>
        <authorList>
            <consortium name="The Broad Institute Genomics Platform"/>
            <consortium name="The Broad Institute Genome Sequencing Center for Infectious Disease"/>
            <person name="Wu L."/>
            <person name="Ma J."/>
        </authorList>
    </citation>
    <scope>NUCLEOTIDE SEQUENCE [LARGE SCALE GENOMIC DNA]</scope>
    <source>
        <strain evidence="24">JCM 30742</strain>
    </source>
</reference>
<evidence type="ECO:0000256" key="5">
    <source>
        <dbReference type="ARBA" id="ARBA00022801"/>
    </source>
</evidence>
<dbReference type="InterPro" id="IPR020084">
    <property type="entry name" value="NUDIX_hydrolase_CS"/>
</dbReference>
<evidence type="ECO:0000256" key="16">
    <source>
        <dbReference type="ARBA" id="ARBA00031927"/>
    </source>
</evidence>
<accession>A0ABP7C6L1</accession>
<dbReference type="PROSITE" id="PS00893">
    <property type="entry name" value="NUDIX_BOX"/>
    <property type="match status" value="1"/>
</dbReference>
<dbReference type="CDD" id="cd03427">
    <property type="entry name" value="NUDIX_MTH1_Nudt1"/>
    <property type="match status" value="1"/>
</dbReference>
<comment type="function">
    <text evidence="21">Oxidized purine nucleoside triphosphate hydrolase which is a prominent sanitizer of the oxidized nucleotide pool. Catalyzes the hydrolysis of 2-oxo-dATP (2-hydroxy-dATP) into 2-oxo-dAMP. Also has a significant hydrolase activity toward 2-oxo-ATP, 8-oxo-dGTP and 8-oxo-dATP. Through the hydrolysis of oxidized purine nucleoside triphosphates, prevents their incorporation into DNA and the subsequent transversions A:T to C:G and G:C to T:A. Also catalyzes the hydrolysis of methylated purine nucleoside triphosphate preventing their integration into DNA. Through this antimutagenic activity protects cells from oxidative stress.</text>
</comment>
<evidence type="ECO:0000256" key="2">
    <source>
        <dbReference type="ARBA" id="ARBA00005582"/>
    </source>
</evidence>
<evidence type="ECO:0000256" key="9">
    <source>
        <dbReference type="ARBA" id="ARBA00024486"/>
    </source>
</evidence>
<dbReference type="EMBL" id="BAABEO010000012">
    <property type="protein sequence ID" value="GAA3681668.1"/>
    <property type="molecule type" value="Genomic_DNA"/>
</dbReference>
<feature type="domain" description="Nudix hydrolase" evidence="22">
    <location>
        <begin position="1"/>
        <end position="129"/>
    </location>
</feature>
<sequence>MLCFVLRTRAGVPQVLLGVKKTGFGRGKTVGVGGKVEPGESAAQAAVRELAEETGLVADPEDLERAGTVAFRFPASPASDMDCTVFLTPTAHGDAVESAEIAPLWCPVADLPFARMWDDSALWLPRLLAGERFAATVVLALDNQAVAEFRTAPLA</sequence>
<evidence type="ECO:0000313" key="23">
    <source>
        <dbReference type="EMBL" id="GAA3681668.1"/>
    </source>
</evidence>
<proteinExistence type="inferred from homology"/>
<dbReference type="Proteomes" id="UP001500752">
    <property type="component" value="Unassembled WGS sequence"/>
</dbReference>
<comment type="catalytic activity">
    <reaction evidence="10">
        <text>2-oxo-ATP + H2O = 2-oxo-AMP + diphosphate + H(+)</text>
        <dbReference type="Rhea" id="RHEA:67392"/>
        <dbReference type="ChEBI" id="CHEBI:15377"/>
        <dbReference type="ChEBI" id="CHEBI:15378"/>
        <dbReference type="ChEBI" id="CHEBI:33019"/>
        <dbReference type="ChEBI" id="CHEBI:71395"/>
        <dbReference type="ChEBI" id="CHEBI:172878"/>
    </reaction>
    <physiologicalReaction direction="left-to-right" evidence="10">
        <dbReference type="Rhea" id="RHEA:67393"/>
    </physiologicalReaction>
</comment>
<evidence type="ECO:0000256" key="11">
    <source>
        <dbReference type="ARBA" id="ARBA00026103"/>
    </source>
</evidence>
<dbReference type="PRINTS" id="PR01403">
    <property type="entry name" value="8OXTPHPHTASE"/>
</dbReference>
<organism evidence="23 24">
    <name type="scientific">Arthrobacter ginkgonis</name>
    <dbReference type="NCBI Taxonomy" id="1630594"/>
    <lineage>
        <taxon>Bacteria</taxon>
        <taxon>Bacillati</taxon>
        <taxon>Actinomycetota</taxon>
        <taxon>Actinomycetes</taxon>
        <taxon>Micrococcales</taxon>
        <taxon>Micrococcaceae</taxon>
        <taxon>Arthrobacter</taxon>
    </lineage>
</organism>
<name>A0ABP7C6L1_9MICC</name>
<evidence type="ECO:0000256" key="1">
    <source>
        <dbReference type="ARBA" id="ARBA00001946"/>
    </source>
</evidence>
<dbReference type="PROSITE" id="PS51462">
    <property type="entry name" value="NUDIX"/>
    <property type="match status" value="1"/>
</dbReference>
<evidence type="ECO:0000256" key="20">
    <source>
        <dbReference type="ARBA" id="ARBA00049032"/>
    </source>
</evidence>
<dbReference type="InterPro" id="IPR003563">
    <property type="entry name" value="8ODP"/>
</dbReference>
<evidence type="ECO:0000256" key="18">
    <source>
        <dbReference type="ARBA" id="ARBA00048002"/>
    </source>
</evidence>
<evidence type="ECO:0000256" key="19">
    <source>
        <dbReference type="ARBA" id="ARBA00048894"/>
    </source>
</evidence>
<evidence type="ECO:0000256" key="13">
    <source>
        <dbReference type="ARBA" id="ARBA00029673"/>
    </source>
</evidence>
<dbReference type="SUPFAM" id="SSF55811">
    <property type="entry name" value="Nudix"/>
    <property type="match status" value="1"/>
</dbReference>
<comment type="subunit">
    <text evidence="3">Monomer.</text>
</comment>
<evidence type="ECO:0000256" key="6">
    <source>
        <dbReference type="ARBA" id="ARBA00022842"/>
    </source>
</evidence>
<evidence type="ECO:0000256" key="15">
    <source>
        <dbReference type="ARBA" id="ARBA00030682"/>
    </source>
</evidence>
<evidence type="ECO:0000313" key="24">
    <source>
        <dbReference type="Proteomes" id="UP001500752"/>
    </source>
</evidence>
<comment type="catalytic activity">
    <reaction evidence="18">
        <text>N(6)-methyl-ATP + H2O = N(6)-methyl-AMP + diphosphate + H(+)</text>
        <dbReference type="Rhea" id="RHEA:67608"/>
        <dbReference type="ChEBI" id="CHEBI:15377"/>
        <dbReference type="ChEBI" id="CHEBI:15378"/>
        <dbReference type="ChEBI" id="CHEBI:33019"/>
        <dbReference type="ChEBI" id="CHEBI:144842"/>
        <dbReference type="ChEBI" id="CHEBI:172873"/>
    </reaction>
    <physiologicalReaction direction="left-to-right" evidence="18">
        <dbReference type="Rhea" id="RHEA:67609"/>
    </physiologicalReaction>
</comment>
<comment type="similarity">
    <text evidence="2">Belongs to the Nudix hydrolase family.</text>
</comment>
<evidence type="ECO:0000256" key="7">
    <source>
        <dbReference type="ARBA" id="ARBA00024448"/>
    </source>
</evidence>
<evidence type="ECO:0000256" key="4">
    <source>
        <dbReference type="ARBA" id="ARBA00022723"/>
    </source>
</evidence>
<dbReference type="InterPro" id="IPR015797">
    <property type="entry name" value="NUDIX_hydrolase-like_dom_sf"/>
</dbReference>
<dbReference type="PANTHER" id="PTHR43758:SF2">
    <property type="entry name" value="OXIDIZED PURINE NUCLEOSIDE TRIPHOSPHATE HYDROLASE"/>
    <property type="match status" value="1"/>
</dbReference>
<evidence type="ECO:0000256" key="21">
    <source>
        <dbReference type="ARBA" id="ARBA00053094"/>
    </source>
</evidence>
<keyword evidence="24" id="KW-1185">Reference proteome</keyword>
<evidence type="ECO:0000256" key="8">
    <source>
        <dbReference type="ARBA" id="ARBA00024459"/>
    </source>
</evidence>
<keyword evidence="4" id="KW-0479">Metal-binding</keyword>
<protein>
    <recommendedName>
        <fullName evidence="12">Oxidized purine nucleoside triphosphate hydrolase</fullName>
        <ecNumber evidence="11">3.6.1.56</ecNumber>
    </recommendedName>
    <alternativeName>
        <fullName evidence="16">2-hydroxy-dATP diphosphatase</fullName>
    </alternativeName>
    <alternativeName>
        <fullName evidence="15">7,8-dihydro-8-oxoguanine triphosphatase</fullName>
    </alternativeName>
    <alternativeName>
        <fullName evidence="14">8-oxo-dGTPase</fullName>
    </alternativeName>
    <alternativeName>
        <fullName evidence="17">Methylated purine nucleoside triphosphate hydrolase</fullName>
    </alternativeName>
    <alternativeName>
        <fullName evidence="13">Nucleoside diphosphate-linked moiety X motif 1</fullName>
    </alternativeName>
</protein>
<comment type="catalytic activity">
    <reaction evidence="19">
        <text>O(6)-methyl-dGTP + H2O = O(6)-methyl-dGMP + diphosphate + H(+)</text>
        <dbReference type="Rhea" id="RHEA:67600"/>
        <dbReference type="ChEBI" id="CHEBI:15377"/>
        <dbReference type="ChEBI" id="CHEBI:15378"/>
        <dbReference type="ChEBI" id="CHEBI:33019"/>
        <dbReference type="ChEBI" id="CHEBI:169974"/>
        <dbReference type="ChEBI" id="CHEBI:169975"/>
    </reaction>
    <physiologicalReaction direction="left-to-right" evidence="19">
        <dbReference type="Rhea" id="RHEA:67601"/>
    </physiologicalReaction>
</comment>
<gene>
    <name evidence="23" type="ORF">GCM10023081_19580</name>
</gene>
<comment type="catalytic activity">
    <reaction evidence="20">
        <text>N(6)-methyl-dATP + H2O = N(6)-methyl-dAMP + diphosphate + H(+)</text>
        <dbReference type="Rhea" id="RHEA:67604"/>
        <dbReference type="ChEBI" id="CHEBI:15377"/>
        <dbReference type="ChEBI" id="CHEBI:15378"/>
        <dbReference type="ChEBI" id="CHEBI:33019"/>
        <dbReference type="ChEBI" id="CHEBI:169976"/>
        <dbReference type="ChEBI" id="CHEBI:172872"/>
    </reaction>
    <physiologicalReaction direction="left-to-right" evidence="20">
        <dbReference type="Rhea" id="RHEA:67605"/>
    </physiologicalReaction>
</comment>
<dbReference type="EC" id="3.6.1.56" evidence="11"/>
<evidence type="ECO:0000256" key="10">
    <source>
        <dbReference type="ARBA" id="ARBA00024596"/>
    </source>
</evidence>
<comment type="catalytic activity">
    <reaction evidence="9">
        <text>8-oxo-dGTP + H2O = 8-oxo-dGMP + diphosphate + H(+)</text>
        <dbReference type="Rhea" id="RHEA:31575"/>
        <dbReference type="ChEBI" id="CHEBI:15377"/>
        <dbReference type="ChEBI" id="CHEBI:15378"/>
        <dbReference type="ChEBI" id="CHEBI:33019"/>
        <dbReference type="ChEBI" id="CHEBI:63224"/>
        <dbReference type="ChEBI" id="CHEBI:77896"/>
    </reaction>
    <physiologicalReaction direction="left-to-right" evidence="9">
        <dbReference type="Rhea" id="RHEA:31576"/>
    </physiologicalReaction>
</comment>
<evidence type="ECO:0000259" key="22">
    <source>
        <dbReference type="PROSITE" id="PS51462"/>
    </source>
</evidence>
<dbReference type="Gene3D" id="3.90.79.10">
    <property type="entry name" value="Nucleoside Triphosphate Pyrophosphohydrolase"/>
    <property type="match status" value="1"/>
</dbReference>
<evidence type="ECO:0000256" key="12">
    <source>
        <dbReference type="ARBA" id="ARBA00026218"/>
    </source>
</evidence>
<comment type="caution">
    <text evidence="23">The sequence shown here is derived from an EMBL/GenBank/DDBJ whole genome shotgun (WGS) entry which is preliminary data.</text>
</comment>
<comment type="catalytic activity">
    <reaction evidence="7">
        <text>8-oxo-dATP + H2O = 8-oxo-dAMP + diphosphate + H(+)</text>
        <dbReference type="Rhea" id="RHEA:65396"/>
        <dbReference type="ChEBI" id="CHEBI:15377"/>
        <dbReference type="ChEBI" id="CHEBI:15378"/>
        <dbReference type="ChEBI" id="CHEBI:33019"/>
        <dbReference type="ChEBI" id="CHEBI:71361"/>
        <dbReference type="ChEBI" id="CHEBI:172871"/>
    </reaction>
    <physiologicalReaction direction="left-to-right" evidence="7">
        <dbReference type="Rhea" id="RHEA:65397"/>
    </physiologicalReaction>
</comment>
<dbReference type="Pfam" id="PF00293">
    <property type="entry name" value="NUDIX"/>
    <property type="match status" value="1"/>
</dbReference>
<dbReference type="PANTHER" id="PTHR43758">
    <property type="entry name" value="7,8-DIHYDRO-8-OXOGUANINE TRIPHOSPHATASE"/>
    <property type="match status" value="1"/>
</dbReference>
<keyword evidence="5" id="KW-0378">Hydrolase</keyword>
<dbReference type="InterPro" id="IPR000086">
    <property type="entry name" value="NUDIX_hydrolase_dom"/>
</dbReference>
<evidence type="ECO:0000256" key="14">
    <source>
        <dbReference type="ARBA" id="ARBA00030634"/>
    </source>
</evidence>